<evidence type="ECO:0000259" key="2">
    <source>
        <dbReference type="Pfam" id="PF13472"/>
    </source>
</evidence>
<dbReference type="InterPro" id="IPR036514">
    <property type="entry name" value="SGNH_hydro_sf"/>
</dbReference>
<proteinExistence type="predicted"/>
<accession>A0ABR9GCH1</accession>
<keyword evidence="1" id="KW-0732">Signal</keyword>
<dbReference type="SUPFAM" id="SSF52266">
    <property type="entry name" value="SGNH hydrolase"/>
    <property type="match status" value="1"/>
</dbReference>
<feature type="chain" id="PRO_5046776218" evidence="1">
    <location>
        <begin position="23"/>
        <end position="457"/>
    </location>
</feature>
<dbReference type="InterPro" id="IPR013830">
    <property type="entry name" value="SGNH_hydro"/>
</dbReference>
<reference evidence="3 4" key="1">
    <citation type="submission" date="2020-09" db="EMBL/GenBank/DDBJ databases">
        <title>Dyella sp. 7MK23 isolated from forest soil.</title>
        <authorList>
            <person name="Fu J."/>
        </authorList>
    </citation>
    <scope>NUCLEOTIDE SEQUENCE [LARGE SCALE GENOMIC DNA]</scope>
    <source>
        <strain evidence="3 4">7MK23</strain>
    </source>
</reference>
<gene>
    <name evidence="3" type="ORF">IGX34_15295</name>
</gene>
<dbReference type="Pfam" id="PF13472">
    <property type="entry name" value="Lipase_GDSL_2"/>
    <property type="match status" value="1"/>
</dbReference>
<protein>
    <submittedName>
        <fullName evidence="3">GDSL family lipase</fullName>
    </submittedName>
</protein>
<dbReference type="Gene3D" id="3.40.50.1110">
    <property type="entry name" value="SGNH hydrolase"/>
    <property type="match status" value="1"/>
</dbReference>
<feature type="signal peptide" evidence="1">
    <location>
        <begin position="1"/>
        <end position="22"/>
    </location>
</feature>
<sequence length="457" mass="48163">MSSKHRLPALLLAVLLPVIAHAAAPANRQAHWATTWEQAMTAQVSDKTDASRQLVRTAAGDPVQEIPTLANFTLRQYVRISIGTPQLRLRFSNVFGRKPLVIDAAHVGLGDGVSGVVAGSDRAVTFGGNASGVIPAGGELVSDPVAMKVPALARLAVTTYFKDDTELADFHPEQHGPTSFAVSGNQLAAASFDGKQAVHGLTPLSDDNHIYLLTGVEAMVPAHTRSIIALGDSITDGALSTGPQYPWPAVLATLANAPGNAGAAVGNAGISADELTADQLGSPAAGVAGLKRYYRDVIDRPGVTDVVVLFTANDLNRGPDAAVQTTGATAVDLIAAFRELVDVAHQHGLKIWLGTVTPFAGQNGWYSPRRVATREQLNQWMHTHRADFDGLVDFAEVTKGQYTVLPQAKDQPAAEGMATVCAGDQGLHPNDRGYAAMGTEAYNVLFHRHVTPAQPCH</sequence>
<dbReference type="EMBL" id="JACZZA010000009">
    <property type="protein sequence ID" value="MBE1161748.1"/>
    <property type="molecule type" value="Genomic_DNA"/>
</dbReference>
<dbReference type="Proteomes" id="UP000651010">
    <property type="component" value="Unassembled WGS sequence"/>
</dbReference>
<keyword evidence="4" id="KW-1185">Reference proteome</keyword>
<dbReference type="PANTHER" id="PTHR43784:SF2">
    <property type="entry name" value="GDSL-LIKE LIPASE_ACYLHYDROLASE, PUTATIVE (AFU_ORTHOLOGUE AFUA_2G00820)-RELATED"/>
    <property type="match status" value="1"/>
</dbReference>
<name>A0ABR9GCH1_9GAMM</name>
<evidence type="ECO:0000313" key="3">
    <source>
        <dbReference type="EMBL" id="MBE1161748.1"/>
    </source>
</evidence>
<evidence type="ECO:0000256" key="1">
    <source>
        <dbReference type="SAM" id="SignalP"/>
    </source>
</evidence>
<organism evidence="3 4">
    <name type="scientific">Dyella acidiphila</name>
    <dbReference type="NCBI Taxonomy" id="2775866"/>
    <lineage>
        <taxon>Bacteria</taxon>
        <taxon>Pseudomonadati</taxon>
        <taxon>Pseudomonadota</taxon>
        <taxon>Gammaproteobacteria</taxon>
        <taxon>Lysobacterales</taxon>
        <taxon>Rhodanobacteraceae</taxon>
        <taxon>Dyella</taxon>
    </lineage>
</organism>
<dbReference type="RefSeq" id="WP_192556589.1">
    <property type="nucleotide sequence ID" value="NZ_JACZZA010000009.1"/>
</dbReference>
<comment type="caution">
    <text evidence="3">The sequence shown here is derived from an EMBL/GenBank/DDBJ whole genome shotgun (WGS) entry which is preliminary data.</text>
</comment>
<evidence type="ECO:0000313" key="4">
    <source>
        <dbReference type="Proteomes" id="UP000651010"/>
    </source>
</evidence>
<dbReference type="InterPro" id="IPR053140">
    <property type="entry name" value="GDSL_Rv0518-like"/>
</dbReference>
<feature type="domain" description="SGNH hydrolase-type esterase" evidence="2">
    <location>
        <begin position="229"/>
        <end position="436"/>
    </location>
</feature>
<dbReference type="PANTHER" id="PTHR43784">
    <property type="entry name" value="GDSL-LIKE LIPASE/ACYLHYDROLASE, PUTATIVE (AFU_ORTHOLOGUE AFUA_2G00820)-RELATED"/>
    <property type="match status" value="1"/>
</dbReference>